<evidence type="ECO:0000313" key="3">
    <source>
        <dbReference type="Proteomes" id="UP001521137"/>
    </source>
</evidence>
<comment type="caution">
    <text evidence="2">The sequence shown here is derived from an EMBL/GenBank/DDBJ whole genome shotgun (WGS) entry which is preliminary data.</text>
</comment>
<protein>
    <submittedName>
        <fullName evidence="2">RNase H1/viroplasmin domain-containing protein</fullName>
    </submittedName>
</protein>
<dbReference type="InterPro" id="IPR037056">
    <property type="entry name" value="RNase_H1_N_sf"/>
</dbReference>
<dbReference type="EMBL" id="JAKGAS010000007">
    <property type="protein sequence ID" value="MCF2949258.1"/>
    <property type="molecule type" value="Genomic_DNA"/>
</dbReference>
<dbReference type="InterPro" id="IPR011320">
    <property type="entry name" value="RNase_H1_N"/>
</dbReference>
<dbReference type="Pfam" id="PF01693">
    <property type="entry name" value="Cauli_VI"/>
    <property type="match status" value="1"/>
</dbReference>
<sequence length="142" mass="16458">MSIQSITDAPAYIVYIGRQPGVYKNWDDVHKQINDCPLAWYRPFQSVKEARSAFSLWKRQQKMPIEKLLSQNTQPAKKLTFTNQKAKHRLKNCLKWCATLNRTHSIEAVRAIVKIANQMSTPLTVQSLSVAYSHYINQPPWD</sequence>
<feature type="domain" description="Ribonuclease H1 N-terminal" evidence="1">
    <location>
        <begin position="11"/>
        <end position="51"/>
    </location>
</feature>
<dbReference type="InterPro" id="IPR009027">
    <property type="entry name" value="Ribosomal_bL9/RNase_H1_N"/>
</dbReference>
<dbReference type="Gene3D" id="3.40.970.10">
    <property type="entry name" value="Ribonuclease H1, N-terminal domain"/>
    <property type="match status" value="1"/>
</dbReference>
<gene>
    <name evidence="2" type="ORF">L0668_14160</name>
</gene>
<name>A0ABS9D8J4_9ALTE</name>
<dbReference type="Proteomes" id="UP001521137">
    <property type="component" value="Unassembled WGS sequence"/>
</dbReference>
<keyword evidence="3" id="KW-1185">Reference proteome</keyword>
<proteinExistence type="predicted"/>
<reference evidence="2 3" key="1">
    <citation type="submission" date="2022-01" db="EMBL/GenBank/DDBJ databases">
        <title>Paraglaciecola sp. G1-23.</title>
        <authorList>
            <person name="Jin M.S."/>
            <person name="Han D.M."/>
            <person name="Kim H.M."/>
            <person name="Jeon C.O."/>
        </authorList>
    </citation>
    <scope>NUCLEOTIDE SEQUENCE [LARGE SCALE GENOMIC DNA]</scope>
    <source>
        <strain evidence="2 3">G1-23</strain>
    </source>
</reference>
<dbReference type="RefSeq" id="WP_235313355.1">
    <property type="nucleotide sequence ID" value="NZ_JAKGAS010000007.1"/>
</dbReference>
<evidence type="ECO:0000313" key="2">
    <source>
        <dbReference type="EMBL" id="MCF2949258.1"/>
    </source>
</evidence>
<evidence type="ECO:0000259" key="1">
    <source>
        <dbReference type="Pfam" id="PF01693"/>
    </source>
</evidence>
<organism evidence="2 3">
    <name type="scientific">Paraglaciecola algarum</name>
    <dbReference type="NCBI Taxonomy" id="3050085"/>
    <lineage>
        <taxon>Bacteria</taxon>
        <taxon>Pseudomonadati</taxon>
        <taxon>Pseudomonadota</taxon>
        <taxon>Gammaproteobacteria</taxon>
        <taxon>Alteromonadales</taxon>
        <taxon>Alteromonadaceae</taxon>
        <taxon>Paraglaciecola</taxon>
    </lineage>
</organism>
<accession>A0ABS9D8J4</accession>
<dbReference type="SUPFAM" id="SSF55658">
    <property type="entry name" value="L9 N-domain-like"/>
    <property type="match status" value="1"/>
</dbReference>